<gene>
    <name evidence="2" type="ORF">SAVERM_27</name>
</gene>
<dbReference type="Proteomes" id="UP000000428">
    <property type="component" value="Chromosome"/>
</dbReference>
<accession>Q82RW5</accession>
<dbReference type="AlphaFoldDB" id="Q82RW5"/>
<organism evidence="2 3">
    <name type="scientific">Streptomyces avermitilis (strain ATCC 31267 / DSM 46492 / JCM 5070 / NBRC 14893 / NCIMB 12804 / NRRL 8165 / MA-4680)</name>
    <dbReference type="NCBI Taxonomy" id="227882"/>
    <lineage>
        <taxon>Bacteria</taxon>
        <taxon>Bacillati</taxon>
        <taxon>Actinomycetota</taxon>
        <taxon>Actinomycetes</taxon>
        <taxon>Kitasatosporales</taxon>
        <taxon>Streptomycetaceae</taxon>
        <taxon>Streptomyces</taxon>
    </lineage>
</organism>
<keyword evidence="1" id="KW-1133">Transmembrane helix</keyword>
<sequence>MMRGSGCAAETEMGGTMDPVTFTAGCGVATSAVRLGYVWLSAWSHRRRVELEIHRAELERATLMETISSLPPGSEVTEVLRDGRRVTIKLPPSKAA</sequence>
<dbReference type="KEGG" id="sma:SAVERM_27"/>
<keyword evidence="1" id="KW-0472">Membrane</keyword>
<evidence type="ECO:0000256" key="1">
    <source>
        <dbReference type="SAM" id="Phobius"/>
    </source>
</evidence>
<evidence type="ECO:0000313" key="2">
    <source>
        <dbReference type="EMBL" id="BAC67736.1"/>
    </source>
</evidence>
<proteinExistence type="predicted"/>
<protein>
    <submittedName>
        <fullName evidence="2">Uncharacterized protein</fullName>
    </submittedName>
</protein>
<reference evidence="2 3" key="1">
    <citation type="journal article" date="2001" name="Proc. Natl. Acad. Sci. U.S.A.">
        <title>Genome sequence of an industrial microorganism Streptomyces avermitilis: deducing the ability of producing secondary metabolites.</title>
        <authorList>
            <person name="Omura S."/>
            <person name="Ikeda H."/>
            <person name="Ishikawa J."/>
            <person name="Hanamoto A."/>
            <person name="Takahashi C."/>
            <person name="Shinose M."/>
            <person name="Takahashi Y."/>
            <person name="Horikawa H."/>
            <person name="Nakazawa H."/>
            <person name="Osonoe T."/>
            <person name="Kikuchi H."/>
            <person name="Shiba T."/>
            <person name="Sakaki Y."/>
            <person name="Hattori M."/>
        </authorList>
    </citation>
    <scope>NUCLEOTIDE SEQUENCE [LARGE SCALE GENOMIC DNA]</scope>
    <source>
        <strain evidence="3">ATCC 31267 / DSM 46492 / JCM 5070 / NBRC 14893 / NCIMB 12804 / NRRL 8165 / MA-4680</strain>
    </source>
</reference>
<keyword evidence="1" id="KW-0812">Transmembrane</keyword>
<evidence type="ECO:0000313" key="3">
    <source>
        <dbReference type="Proteomes" id="UP000000428"/>
    </source>
</evidence>
<reference evidence="2 3" key="3">
    <citation type="journal article" date="2014" name="J. Ind. Microbiol. Biotechnol.">
        <title>Genome mining of the Streptomyces avermitilis genome and development of genome-minimized hosts for heterologous expression of biosynthetic gene clusters.</title>
        <authorList>
            <person name="Ikeda H."/>
            <person name="Shin-ya K."/>
            <person name="Omura S."/>
        </authorList>
    </citation>
    <scope>NUCLEOTIDE SEQUENCE [LARGE SCALE GENOMIC DNA]</scope>
    <source>
        <strain evidence="3">ATCC 31267 / DSM 46492 / JCM 5070 / NBRC 14893 / NCIMB 12804 / NRRL 8165 / MA-4680</strain>
    </source>
</reference>
<keyword evidence="3" id="KW-1185">Reference proteome</keyword>
<dbReference type="HOGENOM" id="CLU_2358377_0_0_11"/>
<dbReference type="EMBL" id="BA000030">
    <property type="protein sequence ID" value="BAC67736.1"/>
    <property type="molecule type" value="Genomic_DNA"/>
</dbReference>
<name>Q82RW5_STRAW</name>
<reference evidence="2 3" key="2">
    <citation type="journal article" date="2003" name="Nat. Biotechnol.">
        <title>Complete genome sequence and comparative analysis of the industrial microorganism Streptomyces avermitilis.</title>
        <authorList>
            <person name="Ikeda H."/>
            <person name="Ishikawa J."/>
            <person name="Hanamoto A."/>
            <person name="Shinose M."/>
            <person name="Kikuchi H."/>
            <person name="Shiba T."/>
            <person name="Sakaki Y."/>
            <person name="Hattori M."/>
            <person name="Omura S."/>
        </authorList>
    </citation>
    <scope>NUCLEOTIDE SEQUENCE [LARGE SCALE GENOMIC DNA]</scope>
    <source>
        <strain evidence="3">ATCC 31267 / DSM 46492 / JCM 5070 / NBRC 14893 / NCIMB 12804 / NRRL 8165 / MA-4680</strain>
    </source>
</reference>
<feature type="transmembrane region" description="Helical" evidence="1">
    <location>
        <begin position="20"/>
        <end position="40"/>
    </location>
</feature>